<evidence type="ECO:0000256" key="10">
    <source>
        <dbReference type="ARBA" id="ARBA00033270"/>
    </source>
</evidence>
<feature type="transmembrane region" description="Helical" evidence="18">
    <location>
        <begin position="371"/>
        <end position="397"/>
    </location>
</feature>
<feature type="transmembrane region" description="Helical" evidence="18">
    <location>
        <begin position="329"/>
        <end position="350"/>
    </location>
</feature>
<organism evidence="19 20">
    <name type="scientific">Dactylosporangium siamense</name>
    <dbReference type="NCBI Taxonomy" id="685454"/>
    <lineage>
        <taxon>Bacteria</taxon>
        <taxon>Bacillati</taxon>
        <taxon>Actinomycetota</taxon>
        <taxon>Actinomycetes</taxon>
        <taxon>Micromonosporales</taxon>
        <taxon>Micromonosporaceae</taxon>
        <taxon>Dactylosporangium</taxon>
    </lineage>
</organism>
<dbReference type="GO" id="GO:0051301">
    <property type="term" value="P:cell division"/>
    <property type="evidence" value="ECO:0007669"/>
    <property type="project" value="InterPro"/>
</dbReference>
<dbReference type="EC" id="2.4.99.28" evidence="14"/>
<evidence type="ECO:0000256" key="11">
    <source>
        <dbReference type="ARBA" id="ARBA00038053"/>
    </source>
</evidence>
<dbReference type="Pfam" id="PF01098">
    <property type="entry name" value="FTSW_RODA_SPOVE"/>
    <property type="match status" value="1"/>
</dbReference>
<evidence type="ECO:0000256" key="6">
    <source>
        <dbReference type="ARBA" id="ARBA00022984"/>
    </source>
</evidence>
<evidence type="ECO:0000256" key="12">
    <source>
        <dbReference type="ARBA" id="ARBA00041185"/>
    </source>
</evidence>
<dbReference type="GO" id="GO:0032153">
    <property type="term" value="C:cell division site"/>
    <property type="evidence" value="ECO:0007669"/>
    <property type="project" value="TreeGrafter"/>
</dbReference>
<name>A0A919PZ11_9ACTN</name>
<evidence type="ECO:0000256" key="15">
    <source>
        <dbReference type="ARBA" id="ARBA00049902"/>
    </source>
</evidence>
<dbReference type="GO" id="GO:0008360">
    <property type="term" value="P:regulation of cell shape"/>
    <property type="evidence" value="ECO:0007669"/>
    <property type="project" value="UniProtKB-KW"/>
</dbReference>
<comment type="caution">
    <text evidence="19">The sequence shown here is derived from an EMBL/GenBank/DDBJ whole genome shotgun (WGS) entry which is preliminary data.</text>
</comment>
<evidence type="ECO:0000256" key="7">
    <source>
        <dbReference type="ARBA" id="ARBA00022989"/>
    </source>
</evidence>
<dbReference type="AlphaFoldDB" id="A0A919PZ11"/>
<feature type="transmembrane region" description="Helical" evidence="18">
    <location>
        <begin position="409"/>
        <end position="426"/>
    </location>
</feature>
<protein>
    <recommendedName>
        <fullName evidence="12">Probable peptidoglycan glycosyltransferase FtsW</fullName>
        <ecNumber evidence="14">2.4.99.28</ecNumber>
    </recommendedName>
    <alternativeName>
        <fullName evidence="13">Cell division protein FtsW</fullName>
    </alternativeName>
    <alternativeName>
        <fullName evidence="10">Cell wall polymerase</fullName>
    </alternativeName>
    <alternativeName>
        <fullName evidence="9">Peptidoglycan polymerase</fullName>
    </alternativeName>
</protein>
<dbReference type="GO" id="GO:0005886">
    <property type="term" value="C:plasma membrane"/>
    <property type="evidence" value="ECO:0007669"/>
    <property type="project" value="TreeGrafter"/>
</dbReference>
<comment type="similarity">
    <text evidence="11">Belongs to the SEDS family. FtsW subfamily.</text>
</comment>
<feature type="transmembrane region" description="Helical" evidence="18">
    <location>
        <begin position="87"/>
        <end position="106"/>
    </location>
</feature>
<dbReference type="PANTHER" id="PTHR30474:SF2">
    <property type="entry name" value="PEPTIDOGLYCAN GLYCOSYLTRANSFERASE FTSW-RELATED"/>
    <property type="match status" value="1"/>
</dbReference>
<evidence type="ECO:0000313" key="19">
    <source>
        <dbReference type="EMBL" id="GIG51278.1"/>
    </source>
</evidence>
<gene>
    <name evidence="19" type="ORF">Dsi01nite_093190</name>
</gene>
<comment type="subcellular location">
    <subcellularLocation>
        <location evidence="1">Membrane</location>
        <topology evidence="1">Multi-pass membrane protein</topology>
    </subcellularLocation>
</comment>
<dbReference type="RefSeq" id="WP_203852894.1">
    <property type="nucleotide sequence ID" value="NZ_BAAAVW010000031.1"/>
</dbReference>
<evidence type="ECO:0000256" key="9">
    <source>
        <dbReference type="ARBA" id="ARBA00032370"/>
    </source>
</evidence>
<keyword evidence="8 18" id="KW-0472">Membrane</keyword>
<evidence type="ECO:0000256" key="5">
    <source>
        <dbReference type="ARBA" id="ARBA00022960"/>
    </source>
</evidence>
<evidence type="ECO:0000313" key="20">
    <source>
        <dbReference type="Proteomes" id="UP000660611"/>
    </source>
</evidence>
<dbReference type="GO" id="GO:0008955">
    <property type="term" value="F:peptidoglycan glycosyltransferase activity"/>
    <property type="evidence" value="ECO:0007669"/>
    <property type="project" value="UniProtKB-EC"/>
</dbReference>
<keyword evidence="2" id="KW-0328">Glycosyltransferase</keyword>
<feature type="region of interest" description="Disordered" evidence="17">
    <location>
        <begin position="1"/>
        <end position="27"/>
    </location>
</feature>
<feature type="transmembrane region" description="Helical" evidence="18">
    <location>
        <begin position="247"/>
        <end position="267"/>
    </location>
</feature>
<keyword evidence="4 18" id="KW-0812">Transmembrane</keyword>
<feature type="region of interest" description="Disordered" evidence="17">
    <location>
        <begin position="455"/>
        <end position="491"/>
    </location>
</feature>
<dbReference type="Proteomes" id="UP000660611">
    <property type="component" value="Unassembled WGS sequence"/>
</dbReference>
<dbReference type="GO" id="GO:0009252">
    <property type="term" value="P:peptidoglycan biosynthetic process"/>
    <property type="evidence" value="ECO:0007669"/>
    <property type="project" value="UniProtKB-KW"/>
</dbReference>
<feature type="compositionally biased region" description="Pro residues" evidence="17">
    <location>
        <begin position="14"/>
        <end position="27"/>
    </location>
</feature>
<evidence type="ECO:0000256" key="14">
    <source>
        <dbReference type="ARBA" id="ARBA00044770"/>
    </source>
</evidence>
<evidence type="ECO:0000256" key="8">
    <source>
        <dbReference type="ARBA" id="ARBA00023136"/>
    </source>
</evidence>
<accession>A0A919PZ11</accession>
<keyword evidence="3" id="KW-0808">Transferase</keyword>
<evidence type="ECO:0000256" key="16">
    <source>
        <dbReference type="ARBA" id="ARBA00049966"/>
    </source>
</evidence>
<sequence length="491" mass="52279">MRGDGEQDTAAAPAPAPPPVAPSPAPAPAPPGSGILGWVDALRGLLDRPLASYYLLLSSVGLLVFIGLAMVFSVTGIDNYATTGSPFGSVLKQAIFAVIGLVAFWVCQRLPVRTFRAVAAPLLIAAFVLMGFVDLMGWLSASRTPPGAKETQWIHLGPIWAEDLWLHLGGVQIQPAELAKVALVVWGADLLVRKGRTILSWRELFMPLLPVTVALLLLVGYNDLGSMICLVVLFTGLLWAAGARLPVFGWLGGLVAVGVLALILLPAEKDYRLARIKVFFDPSIDPNAEGGRYQYLRGLWAIGNGGWFGVGLGESQLKWGRLPNAHNDFIFAIVAEELGVVGCLVVLVLFGMLTYTGLRIARRVEDPFRRLVAAAITIWFVGQAIINIGGVVGLMPITGLPLPFISDGGSALVVALGAAGMLSSAARAEPDCARAMHARPPRKWVRLLWAPLPPLPRARSESDGDVPSTRATGRPLVPEGSSRGRTRGRSS</sequence>
<evidence type="ECO:0000256" key="13">
    <source>
        <dbReference type="ARBA" id="ARBA00041418"/>
    </source>
</evidence>
<keyword evidence="5" id="KW-0133">Cell shape</keyword>
<comment type="function">
    <text evidence="16">Peptidoglycan polymerase that is essential for cell division.</text>
</comment>
<evidence type="ECO:0000256" key="18">
    <source>
        <dbReference type="SAM" id="Phobius"/>
    </source>
</evidence>
<evidence type="ECO:0000256" key="2">
    <source>
        <dbReference type="ARBA" id="ARBA00022676"/>
    </source>
</evidence>
<evidence type="ECO:0000256" key="4">
    <source>
        <dbReference type="ARBA" id="ARBA00022692"/>
    </source>
</evidence>
<proteinExistence type="inferred from homology"/>
<feature type="transmembrane region" description="Helical" evidence="18">
    <location>
        <begin position="118"/>
        <end position="139"/>
    </location>
</feature>
<feature type="transmembrane region" description="Helical" evidence="18">
    <location>
        <begin position="53"/>
        <end position="75"/>
    </location>
</feature>
<dbReference type="EMBL" id="BONQ01000152">
    <property type="protein sequence ID" value="GIG51278.1"/>
    <property type="molecule type" value="Genomic_DNA"/>
</dbReference>
<reference evidence="19" key="1">
    <citation type="submission" date="2021-01" db="EMBL/GenBank/DDBJ databases">
        <title>Whole genome shotgun sequence of Dactylosporangium siamense NBRC 106093.</title>
        <authorList>
            <person name="Komaki H."/>
            <person name="Tamura T."/>
        </authorList>
    </citation>
    <scope>NUCLEOTIDE SEQUENCE</scope>
    <source>
        <strain evidence="19">NBRC 106093</strain>
    </source>
</reference>
<feature type="transmembrane region" description="Helical" evidence="18">
    <location>
        <begin position="213"/>
        <end position="241"/>
    </location>
</feature>
<comment type="catalytic activity">
    <reaction evidence="15">
        <text>[GlcNAc-(1-&gt;4)-Mur2Ac(oyl-L-Ala-gamma-D-Glu-L-Lys-D-Ala-D-Ala)](n)-di-trans,octa-cis-undecaprenyl diphosphate + beta-D-GlcNAc-(1-&gt;4)-Mur2Ac(oyl-L-Ala-gamma-D-Glu-L-Lys-D-Ala-D-Ala)-di-trans,octa-cis-undecaprenyl diphosphate = [GlcNAc-(1-&gt;4)-Mur2Ac(oyl-L-Ala-gamma-D-Glu-L-Lys-D-Ala-D-Ala)](n+1)-di-trans,octa-cis-undecaprenyl diphosphate + di-trans,octa-cis-undecaprenyl diphosphate + H(+)</text>
        <dbReference type="Rhea" id="RHEA:23708"/>
        <dbReference type="Rhea" id="RHEA-COMP:9602"/>
        <dbReference type="Rhea" id="RHEA-COMP:9603"/>
        <dbReference type="ChEBI" id="CHEBI:15378"/>
        <dbReference type="ChEBI" id="CHEBI:58405"/>
        <dbReference type="ChEBI" id="CHEBI:60033"/>
        <dbReference type="ChEBI" id="CHEBI:78435"/>
        <dbReference type="EC" id="2.4.99.28"/>
    </reaction>
</comment>
<keyword evidence="20" id="KW-1185">Reference proteome</keyword>
<evidence type="ECO:0000256" key="3">
    <source>
        <dbReference type="ARBA" id="ARBA00022679"/>
    </source>
</evidence>
<dbReference type="PANTHER" id="PTHR30474">
    <property type="entry name" value="CELL CYCLE PROTEIN"/>
    <property type="match status" value="1"/>
</dbReference>
<evidence type="ECO:0000256" key="17">
    <source>
        <dbReference type="SAM" id="MobiDB-lite"/>
    </source>
</evidence>
<keyword evidence="6" id="KW-0573">Peptidoglycan synthesis</keyword>
<dbReference type="GO" id="GO:0015648">
    <property type="term" value="F:lipid-linked peptidoglycan transporter activity"/>
    <property type="evidence" value="ECO:0007669"/>
    <property type="project" value="TreeGrafter"/>
</dbReference>
<evidence type="ECO:0000256" key="1">
    <source>
        <dbReference type="ARBA" id="ARBA00004141"/>
    </source>
</evidence>
<dbReference type="InterPro" id="IPR001182">
    <property type="entry name" value="FtsW/RodA"/>
</dbReference>
<keyword evidence="7 18" id="KW-1133">Transmembrane helix</keyword>